<dbReference type="Proteomes" id="UP000663823">
    <property type="component" value="Unassembled WGS sequence"/>
</dbReference>
<evidence type="ECO:0000313" key="2">
    <source>
        <dbReference type="EMBL" id="CAF4359840.1"/>
    </source>
</evidence>
<feature type="compositionally biased region" description="Polar residues" evidence="1">
    <location>
        <begin position="20"/>
        <end position="38"/>
    </location>
</feature>
<evidence type="ECO:0000313" key="3">
    <source>
        <dbReference type="Proteomes" id="UP000663823"/>
    </source>
</evidence>
<comment type="caution">
    <text evidence="2">The sequence shown here is derived from an EMBL/GenBank/DDBJ whole genome shotgun (WGS) entry which is preliminary data.</text>
</comment>
<protein>
    <submittedName>
        <fullName evidence="2">Uncharacterized protein</fullName>
    </submittedName>
</protein>
<feature type="region of interest" description="Disordered" evidence="1">
    <location>
        <begin position="1"/>
        <end position="38"/>
    </location>
</feature>
<accession>A0A820LNG3</accession>
<reference evidence="2" key="1">
    <citation type="submission" date="2021-02" db="EMBL/GenBank/DDBJ databases">
        <authorList>
            <person name="Nowell W R."/>
        </authorList>
    </citation>
    <scope>NUCLEOTIDE SEQUENCE</scope>
</reference>
<feature type="non-terminal residue" evidence="2">
    <location>
        <position position="82"/>
    </location>
</feature>
<proteinExistence type="predicted"/>
<feature type="compositionally biased region" description="Basic and acidic residues" evidence="1">
    <location>
        <begin position="1"/>
        <end position="19"/>
    </location>
</feature>
<organism evidence="2 3">
    <name type="scientific">Rotaria sordida</name>
    <dbReference type="NCBI Taxonomy" id="392033"/>
    <lineage>
        <taxon>Eukaryota</taxon>
        <taxon>Metazoa</taxon>
        <taxon>Spiralia</taxon>
        <taxon>Gnathifera</taxon>
        <taxon>Rotifera</taxon>
        <taxon>Eurotatoria</taxon>
        <taxon>Bdelloidea</taxon>
        <taxon>Philodinida</taxon>
        <taxon>Philodinidae</taxon>
        <taxon>Rotaria</taxon>
    </lineage>
</organism>
<sequence length="82" mass="8947">MRELRKNVKANDEQDKQENVDPNTSTATISSFVPSQSLSEQSLTEIIVAATCSNNSTPKLTTTSTKTTRNKKYLAENGPTNA</sequence>
<gene>
    <name evidence="2" type="ORF">OTI717_LOCUS43811</name>
</gene>
<evidence type="ECO:0000256" key="1">
    <source>
        <dbReference type="SAM" id="MobiDB-lite"/>
    </source>
</evidence>
<dbReference type="EMBL" id="CAJOAX010066651">
    <property type="protein sequence ID" value="CAF4359840.1"/>
    <property type="molecule type" value="Genomic_DNA"/>
</dbReference>
<dbReference type="AlphaFoldDB" id="A0A820LNG3"/>
<feature type="compositionally biased region" description="Low complexity" evidence="1">
    <location>
        <begin position="54"/>
        <end position="67"/>
    </location>
</feature>
<name>A0A820LNG3_9BILA</name>
<feature type="region of interest" description="Disordered" evidence="1">
    <location>
        <begin position="54"/>
        <end position="82"/>
    </location>
</feature>